<proteinExistence type="predicted"/>
<evidence type="ECO:0000313" key="4">
    <source>
        <dbReference type="Proteomes" id="UP001059295"/>
    </source>
</evidence>
<feature type="region of interest" description="Disordered" evidence="1">
    <location>
        <begin position="133"/>
        <end position="171"/>
    </location>
</feature>
<dbReference type="Proteomes" id="UP001059295">
    <property type="component" value="Chromosome"/>
</dbReference>
<feature type="domain" description="Outer membrane protein beta-barrel" evidence="2">
    <location>
        <begin position="246"/>
        <end position="381"/>
    </location>
</feature>
<sequence length="416" mass="45509">MDEALRRKLHDAEAGLPVPPWAEMQRRMQLHANAHPAERVPLFRSWSRYAAAAVVLLGIGLGVWRVQRTHSWGEKSMAETVALPLPVSGSDSASGTAPAFNDTALNRIMKSARSVRLIDPRSKASTALLASLSDGAGAPSGNSSPSRDNTDNASATGSDMSSQPDRSAETAPNRELIAAYERKFAQTDAPLKRRGGRSKGWSASLYANASTFSNALSASGSSPMLLIQNAGLADIGSMRVESPVFEDSHMDHKFPVSVGFSVHKYLTPRLHIGTGLVYTYMSSKAEIEGAFNYRYRQRLHYLGIPLTVNYSVFDRGRFDIYFSGGAMAEFALSARGTTELYKDRAFVSSETRKIAADGALWSVNLGLGVGFDLVDHFGIYVEPAVSYYFENKRQPASYRTQNPWNVNLGVGFRYKF</sequence>
<keyword evidence="4" id="KW-1185">Reference proteome</keyword>
<accession>A0ABY5V017</accession>
<dbReference type="EMBL" id="CP102294">
    <property type="protein sequence ID" value="UWN57552.1"/>
    <property type="molecule type" value="Genomic_DNA"/>
</dbReference>
<dbReference type="GeneID" id="82890447"/>
<evidence type="ECO:0000313" key="3">
    <source>
        <dbReference type="EMBL" id="UWN57552.1"/>
    </source>
</evidence>
<gene>
    <name evidence="3" type="ORF">NQ491_01895</name>
</gene>
<organism evidence="3 4">
    <name type="scientific">Alistipes ihumii AP11</name>
    <dbReference type="NCBI Taxonomy" id="1211813"/>
    <lineage>
        <taxon>Bacteria</taxon>
        <taxon>Pseudomonadati</taxon>
        <taxon>Bacteroidota</taxon>
        <taxon>Bacteroidia</taxon>
        <taxon>Bacteroidales</taxon>
        <taxon>Rikenellaceae</taxon>
        <taxon>Alistipes</taxon>
    </lineage>
</organism>
<dbReference type="Pfam" id="PF13568">
    <property type="entry name" value="OMP_b-brl_2"/>
    <property type="match status" value="1"/>
</dbReference>
<reference evidence="3" key="1">
    <citation type="journal article" date="2022" name="Cell">
        <title>Design, construction, and in vivo augmentation of a complex gut microbiome.</title>
        <authorList>
            <person name="Cheng A.G."/>
            <person name="Ho P.Y."/>
            <person name="Aranda-Diaz A."/>
            <person name="Jain S."/>
            <person name="Yu F.B."/>
            <person name="Meng X."/>
            <person name="Wang M."/>
            <person name="Iakiviak M."/>
            <person name="Nagashima K."/>
            <person name="Zhao A."/>
            <person name="Murugkar P."/>
            <person name="Patil A."/>
            <person name="Atabakhsh K."/>
            <person name="Weakley A."/>
            <person name="Yan J."/>
            <person name="Brumbaugh A.R."/>
            <person name="Higginbottom S."/>
            <person name="Dimas A."/>
            <person name="Shiver A.L."/>
            <person name="Deutschbauer A."/>
            <person name="Neff N."/>
            <person name="Sonnenburg J.L."/>
            <person name="Huang K.C."/>
            <person name="Fischbach M.A."/>
        </authorList>
    </citation>
    <scope>NUCLEOTIDE SEQUENCE</scope>
    <source>
        <strain evidence="3">AP11</strain>
    </source>
</reference>
<dbReference type="InterPro" id="IPR011250">
    <property type="entry name" value="OMP/PagP_B-barrel"/>
</dbReference>
<feature type="compositionally biased region" description="Polar residues" evidence="1">
    <location>
        <begin position="151"/>
        <end position="165"/>
    </location>
</feature>
<feature type="compositionally biased region" description="Low complexity" evidence="1">
    <location>
        <begin position="133"/>
        <end position="146"/>
    </location>
</feature>
<dbReference type="InterPro" id="IPR025665">
    <property type="entry name" value="Beta-barrel_OMP_2"/>
</dbReference>
<evidence type="ECO:0000256" key="1">
    <source>
        <dbReference type="SAM" id="MobiDB-lite"/>
    </source>
</evidence>
<name>A0ABY5V017_9BACT</name>
<dbReference type="Gene3D" id="2.40.160.20">
    <property type="match status" value="1"/>
</dbReference>
<dbReference type="SUPFAM" id="SSF56925">
    <property type="entry name" value="OMPA-like"/>
    <property type="match status" value="1"/>
</dbReference>
<evidence type="ECO:0000259" key="2">
    <source>
        <dbReference type="Pfam" id="PF13568"/>
    </source>
</evidence>
<protein>
    <submittedName>
        <fullName evidence="3">PorT family protein</fullName>
    </submittedName>
</protein>
<dbReference type="RefSeq" id="WP_157365656.1">
    <property type="nucleotide sequence ID" value="NZ_CAPH01000006.1"/>
</dbReference>